<reference evidence="4" key="2">
    <citation type="submission" date="2010-01" db="EMBL/GenBank/DDBJ databases">
        <title>The complete genome of Conexibacter woesei DSM 14684.</title>
        <authorList>
            <consortium name="US DOE Joint Genome Institute (JGI-PGF)"/>
            <person name="Lucas S."/>
            <person name="Copeland A."/>
            <person name="Lapidus A."/>
            <person name="Glavina del Rio T."/>
            <person name="Dalin E."/>
            <person name="Tice H."/>
            <person name="Bruce D."/>
            <person name="Goodwin L."/>
            <person name="Pitluck S."/>
            <person name="Kyrpides N."/>
            <person name="Mavromatis K."/>
            <person name="Ivanova N."/>
            <person name="Mikhailova N."/>
            <person name="Chertkov O."/>
            <person name="Brettin T."/>
            <person name="Detter J.C."/>
            <person name="Han C."/>
            <person name="Larimer F."/>
            <person name="Land M."/>
            <person name="Hauser L."/>
            <person name="Markowitz V."/>
            <person name="Cheng J.-F."/>
            <person name="Hugenholtz P."/>
            <person name="Woyke T."/>
            <person name="Wu D."/>
            <person name="Pukall R."/>
            <person name="Steenblock K."/>
            <person name="Schneider S."/>
            <person name="Klenk H.-P."/>
            <person name="Eisen J.A."/>
        </authorList>
    </citation>
    <scope>NUCLEOTIDE SEQUENCE [LARGE SCALE GENOMIC DNA]</scope>
    <source>
        <strain evidence="4">DSM 14684 / CIP 108061 / JCM 11494 / NBRC 100937 / ID131577</strain>
    </source>
</reference>
<dbReference type="InterPro" id="IPR050855">
    <property type="entry name" value="NDM-1-like"/>
</dbReference>
<dbReference type="RefSeq" id="WP_012931612.1">
    <property type="nucleotide sequence ID" value="NC_013739.1"/>
</dbReference>
<dbReference type="Pfam" id="PF00753">
    <property type="entry name" value="Lactamase_B"/>
    <property type="match status" value="1"/>
</dbReference>
<dbReference type="EMBL" id="CP001854">
    <property type="protein sequence ID" value="ADB48559.1"/>
    <property type="molecule type" value="Genomic_DNA"/>
</dbReference>
<evidence type="ECO:0000256" key="1">
    <source>
        <dbReference type="SAM" id="MobiDB-lite"/>
    </source>
</evidence>
<accession>D3F4Y1</accession>
<protein>
    <submittedName>
        <fullName evidence="3">Beta-lactamase domain protein</fullName>
    </submittedName>
</protein>
<dbReference type="KEGG" id="cwo:Cwoe_0123"/>
<dbReference type="STRING" id="469383.Cwoe_0123"/>
<dbReference type="eggNOG" id="COG0491">
    <property type="taxonomic scope" value="Bacteria"/>
</dbReference>
<dbReference type="AlphaFoldDB" id="D3F4Y1"/>
<feature type="region of interest" description="Disordered" evidence="1">
    <location>
        <begin position="186"/>
        <end position="210"/>
    </location>
</feature>
<dbReference type="InterPro" id="IPR036866">
    <property type="entry name" value="RibonucZ/Hydroxyglut_hydro"/>
</dbReference>
<dbReference type="Gene3D" id="3.60.15.10">
    <property type="entry name" value="Ribonuclease Z/Hydroxyacylglutathione hydrolase-like"/>
    <property type="match status" value="1"/>
</dbReference>
<proteinExistence type="predicted"/>
<evidence type="ECO:0000313" key="3">
    <source>
        <dbReference type="EMBL" id="ADB48559.1"/>
    </source>
</evidence>
<dbReference type="InterPro" id="IPR001279">
    <property type="entry name" value="Metallo-B-lactamas"/>
</dbReference>
<sequence precursor="true">MSGAAGVAGASGAAGASAVAGVGGAAGAAGAGGVGRIARIVEPLDDGRFLSVFLLVGARGAVLVDTGLAATPERTIGPALAARGLGWEDLTAVVVTHADVDHAGGLGAVRRLAPQATTICGARDRALIESAELLLERRYREFRADHAIDQSRDFVAWVRANADDGTIDAVFDGDATLTVDDGTVTLARPAGAAPRDDRPPADPARGGPPRDAGAWRVSLLAVPGHTAGHLALHDAASGTAIAADAVLGAAAPGADGAPAFAPTYRFLPAYRDTIARLRGLGAERLLCSHLEPLDGAAAGAYLDESAAFATALERALLSSLADGREATLAQLIALAAPAVATWPPDANHTLAQPLLGHVEELCARGRIRRRPGLPARYALA</sequence>
<name>D3F4Y1_CONWI</name>
<reference evidence="3 4" key="1">
    <citation type="journal article" date="2010" name="Stand. Genomic Sci.">
        <title>Complete genome sequence of Conexibacter woesei type strain (ID131577).</title>
        <authorList>
            <person name="Pukall R."/>
            <person name="Lapidus A."/>
            <person name="Glavina Del Rio T."/>
            <person name="Copeland A."/>
            <person name="Tice H."/>
            <person name="Cheng J.-F."/>
            <person name="Lucas S."/>
            <person name="Chen F."/>
            <person name="Nolan M."/>
            <person name="Bruce D."/>
            <person name="Goodwin L."/>
            <person name="Pitluck S."/>
            <person name="Mavromatis K."/>
            <person name="Ivanova N."/>
            <person name="Ovchinnikova G."/>
            <person name="Pati A."/>
            <person name="Chen A."/>
            <person name="Palaniappan K."/>
            <person name="Land M."/>
            <person name="Hauser L."/>
            <person name="Chang Y.-J."/>
            <person name="Jeffries C.D."/>
            <person name="Chain P."/>
            <person name="Meincke L."/>
            <person name="Sims D."/>
            <person name="Brettin T."/>
            <person name="Detter J.C."/>
            <person name="Rohde M."/>
            <person name="Goeker M."/>
            <person name="Bristow J."/>
            <person name="Eisen J.A."/>
            <person name="Markowitz V."/>
            <person name="Kyrpides N.C."/>
            <person name="Klenk H.-P."/>
            <person name="Hugenholtz P."/>
        </authorList>
    </citation>
    <scope>NUCLEOTIDE SEQUENCE [LARGE SCALE GENOMIC DNA]</scope>
    <source>
        <strain evidence="4">DSM 14684 / CIP 108061 / JCM 11494 / NBRC 100937 / ID131577</strain>
    </source>
</reference>
<evidence type="ECO:0000313" key="4">
    <source>
        <dbReference type="Proteomes" id="UP000008229"/>
    </source>
</evidence>
<feature type="domain" description="Metallo-beta-lactamase" evidence="2">
    <location>
        <begin position="49"/>
        <end position="289"/>
    </location>
</feature>
<dbReference type="Proteomes" id="UP000008229">
    <property type="component" value="Chromosome"/>
</dbReference>
<evidence type="ECO:0000259" key="2">
    <source>
        <dbReference type="SMART" id="SM00849"/>
    </source>
</evidence>
<keyword evidence="4" id="KW-1185">Reference proteome</keyword>
<organism evidence="3 4">
    <name type="scientific">Conexibacter woesei (strain DSM 14684 / CCUG 47730 / CIP 108061 / JCM 11494 / NBRC 100937 / ID131577)</name>
    <dbReference type="NCBI Taxonomy" id="469383"/>
    <lineage>
        <taxon>Bacteria</taxon>
        <taxon>Bacillati</taxon>
        <taxon>Actinomycetota</taxon>
        <taxon>Thermoleophilia</taxon>
        <taxon>Solirubrobacterales</taxon>
        <taxon>Conexibacteraceae</taxon>
        <taxon>Conexibacter</taxon>
    </lineage>
</organism>
<dbReference type="HOGENOM" id="CLU_867871_0_0_11"/>
<dbReference type="SUPFAM" id="SSF56281">
    <property type="entry name" value="Metallo-hydrolase/oxidoreductase"/>
    <property type="match status" value="1"/>
</dbReference>
<gene>
    <name evidence="3" type="ordered locus">Cwoe_0123</name>
</gene>
<dbReference type="PANTHER" id="PTHR42951">
    <property type="entry name" value="METALLO-BETA-LACTAMASE DOMAIN-CONTAINING"/>
    <property type="match status" value="1"/>
</dbReference>
<dbReference type="SMART" id="SM00849">
    <property type="entry name" value="Lactamase_B"/>
    <property type="match status" value="1"/>
</dbReference>